<evidence type="ECO:0000313" key="2">
    <source>
        <dbReference type="Proteomes" id="UP000565441"/>
    </source>
</evidence>
<dbReference type="Gene3D" id="3.80.10.10">
    <property type="entry name" value="Ribonuclease Inhibitor"/>
    <property type="match status" value="1"/>
</dbReference>
<dbReference type="EMBL" id="JAACJP010000037">
    <property type="protein sequence ID" value="KAF5374182.1"/>
    <property type="molecule type" value="Genomic_DNA"/>
</dbReference>
<proteinExistence type="predicted"/>
<organism evidence="1 2">
    <name type="scientific">Tricholomella constricta</name>
    <dbReference type="NCBI Taxonomy" id="117010"/>
    <lineage>
        <taxon>Eukaryota</taxon>
        <taxon>Fungi</taxon>
        <taxon>Dikarya</taxon>
        <taxon>Basidiomycota</taxon>
        <taxon>Agaricomycotina</taxon>
        <taxon>Agaricomycetes</taxon>
        <taxon>Agaricomycetidae</taxon>
        <taxon>Agaricales</taxon>
        <taxon>Tricholomatineae</taxon>
        <taxon>Lyophyllaceae</taxon>
        <taxon>Tricholomella</taxon>
    </lineage>
</organism>
<sequence>MPGIPLSGEICARIVQSLGPVTRRGVPGHLAALCRTCKAFQREAEVKLYDSLFFSDPARAHLACRTVSQNERLALLVRTFWFSYESRRPALPRQFWMGVQNALNQMSNLENLSIFDNTLANSWILDPTHIKFQLHDAKLRFTWDATLIQFLESQPKLQKLQTIDRSVDTDRLPLSPGSLLALNSFDGTLMVGMHMLSSPLTHLQMLLENEVLPQFMSLLPRLWNVHKTLRALSLLELPEELVPDTLSILSSTCPNLVHIGLFPLPPINRHDIHHSLMYMHHLKSIQLDIAAWSPQPNLAAQRALAAELMVFCPSIRHVVFWINSTRFRWHYVHEWLHHVDVQQHPQIDSTWTLF</sequence>
<accession>A0A8H5LYG2</accession>
<evidence type="ECO:0000313" key="1">
    <source>
        <dbReference type="EMBL" id="KAF5374182.1"/>
    </source>
</evidence>
<gene>
    <name evidence="1" type="ORF">D9615_008866</name>
</gene>
<reference evidence="1 2" key="1">
    <citation type="journal article" date="2020" name="ISME J.">
        <title>Uncovering the hidden diversity of litter-decomposition mechanisms in mushroom-forming fungi.</title>
        <authorList>
            <person name="Floudas D."/>
            <person name="Bentzer J."/>
            <person name="Ahren D."/>
            <person name="Johansson T."/>
            <person name="Persson P."/>
            <person name="Tunlid A."/>
        </authorList>
    </citation>
    <scope>NUCLEOTIDE SEQUENCE [LARGE SCALE GENOMIC DNA]</scope>
    <source>
        <strain evidence="1 2">CBS 661.87</strain>
    </source>
</reference>
<keyword evidence="2" id="KW-1185">Reference proteome</keyword>
<protein>
    <submittedName>
        <fullName evidence="1">Uncharacterized protein</fullName>
    </submittedName>
</protein>
<name>A0A8H5LYG2_9AGAR</name>
<dbReference type="InterPro" id="IPR032675">
    <property type="entry name" value="LRR_dom_sf"/>
</dbReference>
<dbReference type="OrthoDB" id="3250756at2759"/>
<comment type="caution">
    <text evidence="1">The sequence shown here is derived from an EMBL/GenBank/DDBJ whole genome shotgun (WGS) entry which is preliminary data.</text>
</comment>
<dbReference type="AlphaFoldDB" id="A0A8H5LYG2"/>
<dbReference type="Proteomes" id="UP000565441">
    <property type="component" value="Unassembled WGS sequence"/>
</dbReference>